<evidence type="ECO:0000256" key="6">
    <source>
        <dbReference type="PIRSR" id="PIRSR602678-1"/>
    </source>
</evidence>
<evidence type="ECO:0000256" key="1">
    <source>
        <dbReference type="ARBA" id="ARBA00006964"/>
    </source>
</evidence>
<organism evidence="7 8">
    <name type="scientific">Sphingobacterium wenxiniae</name>
    <dbReference type="NCBI Taxonomy" id="683125"/>
    <lineage>
        <taxon>Bacteria</taxon>
        <taxon>Pseudomonadati</taxon>
        <taxon>Bacteroidota</taxon>
        <taxon>Sphingobacteriia</taxon>
        <taxon>Sphingobacteriales</taxon>
        <taxon>Sphingobacteriaceae</taxon>
        <taxon>Sphingobacterium</taxon>
    </lineage>
</organism>
<dbReference type="InterPro" id="IPR002678">
    <property type="entry name" value="DUF34/NIF3"/>
</dbReference>
<evidence type="ECO:0000256" key="4">
    <source>
        <dbReference type="ARBA" id="ARBA00022723"/>
    </source>
</evidence>
<name>A0A1I6SDD0_9SPHI</name>
<feature type="binding site" evidence="6">
    <location>
        <position position="80"/>
    </location>
    <ligand>
        <name>a divalent metal cation</name>
        <dbReference type="ChEBI" id="CHEBI:60240"/>
        <label>1</label>
    </ligand>
</feature>
<dbReference type="EMBL" id="FOZZ01000004">
    <property type="protein sequence ID" value="SFS74976.1"/>
    <property type="molecule type" value="Genomic_DNA"/>
</dbReference>
<keyword evidence="4 5" id="KW-0479">Metal-binding</keyword>
<evidence type="ECO:0000313" key="7">
    <source>
        <dbReference type="EMBL" id="SFS74976.1"/>
    </source>
</evidence>
<feature type="binding site" evidence="6">
    <location>
        <position position="79"/>
    </location>
    <ligand>
        <name>a divalent metal cation</name>
        <dbReference type="ChEBI" id="CHEBI:60240"/>
        <label>1</label>
    </ligand>
</feature>
<dbReference type="InterPro" id="IPR015867">
    <property type="entry name" value="N-reg_PII/ATP_PRibTrfase_C"/>
</dbReference>
<dbReference type="InterPro" id="IPR017221">
    <property type="entry name" value="DUF34/NIF3_bac"/>
</dbReference>
<dbReference type="InterPro" id="IPR036069">
    <property type="entry name" value="DUF34/NIF3_sf"/>
</dbReference>
<accession>A0A1I6SDD0</accession>
<reference evidence="7 8" key="1">
    <citation type="submission" date="2016-10" db="EMBL/GenBank/DDBJ databases">
        <authorList>
            <person name="de Groot N.N."/>
        </authorList>
    </citation>
    <scope>NUCLEOTIDE SEQUENCE [LARGE SCALE GENOMIC DNA]</scope>
    <source>
        <strain evidence="7 8">DSM 22789</strain>
    </source>
</reference>
<comment type="subunit">
    <text evidence="2">Homohexamer.</text>
</comment>
<keyword evidence="8" id="KW-1185">Reference proteome</keyword>
<dbReference type="FunFam" id="3.30.70.120:FF:000006">
    <property type="entry name" value="GTP cyclohydrolase 1 type 2 homolog"/>
    <property type="match status" value="1"/>
</dbReference>
<dbReference type="PIRSF" id="PIRSF037489">
    <property type="entry name" value="UCP037489_NIF3_YqfO"/>
    <property type="match status" value="1"/>
</dbReference>
<dbReference type="STRING" id="683125.SAMN05660206_104235"/>
<dbReference type="FunFam" id="3.40.1390.30:FF:000001">
    <property type="entry name" value="GTP cyclohydrolase 1 type 2"/>
    <property type="match status" value="1"/>
</dbReference>
<protein>
    <recommendedName>
        <fullName evidence="3 5">GTP cyclohydrolase 1 type 2 homolog</fullName>
    </recommendedName>
</protein>
<dbReference type="PANTHER" id="PTHR13799:SF14">
    <property type="entry name" value="GTP CYCLOHYDROLASE 1 TYPE 2 HOMOLOG"/>
    <property type="match status" value="1"/>
</dbReference>
<dbReference type="GO" id="GO:0005737">
    <property type="term" value="C:cytoplasm"/>
    <property type="evidence" value="ECO:0007669"/>
    <property type="project" value="TreeGrafter"/>
</dbReference>
<evidence type="ECO:0000313" key="8">
    <source>
        <dbReference type="Proteomes" id="UP000198785"/>
    </source>
</evidence>
<dbReference type="NCBIfam" id="TIGR00486">
    <property type="entry name" value="YbgI_SA1388"/>
    <property type="match status" value="1"/>
</dbReference>
<sequence length="380" mass="42124">MSTISEQIIRQRKKKMKIRELTGYLESIAPLAYQEAYDNSGLIVGNPDDEISKALISLDCTEEVVEDAIRKGCDIIISHHPIVFKGLKKFNGRNYVERTILKAIKNNIALYAIHTNLDNVFGGVSTKITERLGLESTAILSPKSNLLKKLIVYVPRTHVEEVRNALFDAGAGAIGNYDQCSYNTVGYGTFRGLDGATPAIGQIGEQERVEETKIEVVYPAVKERAIVVAMYAAHPYEEVAYNIVSLDNGLQNVGSGAIGNLPHPMSEASFLVYVKEKLNAQVIRYTQLRGKEVSRVAVCGGAGGFLLSEAKRSGADVFITADYKYHEFFDAEGEIVIADIGHYESEQFTQELLLEIIQKKFVNFAVLLTEIETNPVKYYI</sequence>
<proteinExistence type="inferred from homology"/>
<dbReference type="SUPFAM" id="SSF102705">
    <property type="entry name" value="NIF3 (NGG1p interacting factor 3)-like"/>
    <property type="match status" value="1"/>
</dbReference>
<feature type="binding site" evidence="6">
    <location>
        <position position="118"/>
    </location>
    <ligand>
        <name>a divalent metal cation</name>
        <dbReference type="ChEBI" id="CHEBI:60240"/>
        <label>1</label>
    </ligand>
</feature>
<dbReference type="Gene3D" id="3.40.1390.30">
    <property type="entry name" value="NIF3 (NGG1p interacting factor 3)-like"/>
    <property type="match status" value="1"/>
</dbReference>
<dbReference type="AlphaFoldDB" id="A0A1I6SDD0"/>
<evidence type="ECO:0000256" key="2">
    <source>
        <dbReference type="ARBA" id="ARBA00011643"/>
    </source>
</evidence>
<comment type="similarity">
    <text evidence="1 5">Belongs to the GTP cyclohydrolase I type 2/NIF3 family.</text>
</comment>
<dbReference type="PANTHER" id="PTHR13799">
    <property type="entry name" value="NGG1 INTERACTING FACTOR 3"/>
    <property type="match status" value="1"/>
</dbReference>
<feature type="binding site" evidence="6">
    <location>
        <position position="346"/>
    </location>
    <ligand>
        <name>a divalent metal cation</name>
        <dbReference type="ChEBI" id="CHEBI:60240"/>
        <label>1</label>
    </ligand>
</feature>
<dbReference type="GO" id="GO:0046872">
    <property type="term" value="F:metal ion binding"/>
    <property type="evidence" value="ECO:0007669"/>
    <property type="project" value="UniProtKB-UniRule"/>
</dbReference>
<dbReference type="Pfam" id="PF01784">
    <property type="entry name" value="DUF34_NIF3"/>
    <property type="match status" value="1"/>
</dbReference>
<feature type="binding site" evidence="6">
    <location>
        <position position="342"/>
    </location>
    <ligand>
        <name>a divalent metal cation</name>
        <dbReference type="ChEBI" id="CHEBI:60240"/>
        <label>1</label>
    </ligand>
</feature>
<dbReference type="Proteomes" id="UP000198785">
    <property type="component" value="Unassembled WGS sequence"/>
</dbReference>
<gene>
    <name evidence="7" type="ORF">SAMN05660206_104235</name>
</gene>
<dbReference type="Gene3D" id="3.30.70.120">
    <property type="match status" value="1"/>
</dbReference>
<evidence type="ECO:0000256" key="5">
    <source>
        <dbReference type="PIRNR" id="PIRNR037489"/>
    </source>
</evidence>
<evidence type="ECO:0000256" key="3">
    <source>
        <dbReference type="ARBA" id="ARBA00022112"/>
    </source>
</evidence>